<dbReference type="InterPro" id="IPR012910">
    <property type="entry name" value="Plug_dom"/>
</dbReference>
<comment type="subcellular location">
    <subcellularLocation>
        <location evidence="1">Cell outer membrane</location>
        <topology evidence="1">Multi-pass membrane protein</topology>
    </subcellularLocation>
</comment>
<proteinExistence type="inferred from homology"/>
<name>A0A5P2GGC0_9BACT</name>
<protein>
    <submittedName>
        <fullName evidence="3">SusC/RagA family TonB-linked outer membrane protein</fullName>
    </submittedName>
</protein>
<keyword evidence="1" id="KW-0998">Cell outer membrane</keyword>
<gene>
    <name evidence="3" type="ORF">E0W69_019700</name>
</gene>
<evidence type="ECO:0000313" key="4">
    <source>
        <dbReference type="Proteomes" id="UP000292424"/>
    </source>
</evidence>
<dbReference type="InterPro" id="IPR039426">
    <property type="entry name" value="TonB-dep_rcpt-like"/>
</dbReference>
<dbReference type="OrthoDB" id="9768177at2"/>
<dbReference type="InterPro" id="IPR023997">
    <property type="entry name" value="TonB-dep_OMP_SusC/RagA_CS"/>
</dbReference>
<dbReference type="Proteomes" id="UP000292424">
    <property type="component" value="Chromosome"/>
</dbReference>
<dbReference type="GO" id="GO:0009279">
    <property type="term" value="C:cell outer membrane"/>
    <property type="evidence" value="ECO:0007669"/>
    <property type="project" value="UniProtKB-SubCell"/>
</dbReference>
<dbReference type="InterPro" id="IPR023996">
    <property type="entry name" value="TonB-dep_OMP_SusC/RagA"/>
</dbReference>
<evidence type="ECO:0000313" key="3">
    <source>
        <dbReference type="EMBL" id="QES90781.1"/>
    </source>
</evidence>
<dbReference type="RefSeq" id="WP_131331765.1">
    <property type="nucleotide sequence ID" value="NZ_CP044016.1"/>
</dbReference>
<dbReference type="SUPFAM" id="SSF49464">
    <property type="entry name" value="Carboxypeptidase regulatory domain-like"/>
    <property type="match status" value="1"/>
</dbReference>
<keyword evidence="1" id="KW-0812">Transmembrane</keyword>
<dbReference type="KEGG" id="arac:E0W69_019700"/>
<accession>A0A5P2GGC0</accession>
<dbReference type="NCBIfam" id="TIGR04057">
    <property type="entry name" value="SusC_RagA_signa"/>
    <property type="match status" value="1"/>
</dbReference>
<dbReference type="AlphaFoldDB" id="A0A5P2GGC0"/>
<organism evidence="3 4">
    <name type="scientific">Rhizosphaericola mali</name>
    <dbReference type="NCBI Taxonomy" id="2545455"/>
    <lineage>
        <taxon>Bacteria</taxon>
        <taxon>Pseudomonadati</taxon>
        <taxon>Bacteroidota</taxon>
        <taxon>Chitinophagia</taxon>
        <taxon>Chitinophagales</taxon>
        <taxon>Chitinophagaceae</taxon>
        <taxon>Rhizosphaericola</taxon>
    </lineage>
</organism>
<reference evidence="3 4" key="1">
    <citation type="submission" date="2019-09" db="EMBL/GenBank/DDBJ databases">
        <title>Complete genome sequence of Arachidicoccus sp. B3-10 isolated from apple orchard soil.</title>
        <authorList>
            <person name="Kim H.S."/>
            <person name="Han K.-I."/>
            <person name="Suh M.K."/>
            <person name="Lee K.C."/>
            <person name="Eom M.K."/>
            <person name="Kim J.-S."/>
            <person name="Kang S.W."/>
            <person name="Sin Y."/>
            <person name="Lee J.-S."/>
        </authorList>
    </citation>
    <scope>NUCLEOTIDE SEQUENCE [LARGE SCALE GENOMIC DNA]</scope>
    <source>
        <strain evidence="3 4">B3-10</strain>
    </source>
</reference>
<dbReference type="InterPro" id="IPR037066">
    <property type="entry name" value="Plug_dom_sf"/>
</dbReference>
<dbReference type="NCBIfam" id="TIGR04056">
    <property type="entry name" value="OMP_RagA_SusC"/>
    <property type="match status" value="1"/>
</dbReference>
<dbReference type="Gene3D" id="2.170.130.10">
    <property type="entry name" value="TonB-dependent receptor, plug domain"/>
    <property type="match status" value="1"/>
</dbReference>
<evidence type="ECO:0000256" key="1">
    <source>
        <dbReference type="PROSITE-ProRule" id="PRU01360"/>
    </source>
</evidence>
<comment type="similarity">
    <text evidence="1">Belongs to the TonB-dependent receptor family.</text>
</comment>
<dbReference type="InterPro" id="IPR008969">
    <property type="entry name" value="CarboxyPept-like_regulatory"/>
</dbReference>
<keyword evidence="1" id="KW-1134">Transmembrane beta strand</keyword>
<dbReference type="Pfam" id="PF13715">
    <property type="entry name" value="CarbopepD_reg_2"/>
    <property type="match status" value="1"/>
</dbReference>
<dbReference type="Pfam" id="PF07715">
    <property type="entry name" value="Plug"/>
    <property type="match status" value="1"/>
</dbReference>
<evidence type="ECO:0000259" key="2">
    <source>
        <dbReference type="Pfam" id="PF07715"/>
    </source>
</evidence>
<keyword evidence="1" id="KW-0472">Membrane</keyword>
<dbReference type="Gene3D" id="2.60.40.1120">
    <property type="entry name" value="Carboxypeptidase-like, regulatory domain"/>
    <property type="match status" value="1"/>
</dbReference>
<feature type="domain" description="TonB-dependent receptor plug" evidence="2">
    <location>
        <begin position="119"/>
        <end position="226"/>
    </location>
</feature>
<dbReference type="SUPFAM" id="SSF56935">
    <property type="entry name" value="Porins"/>
    <property type="match status" value="1"/>
</dbReference>
<dbReference type="PROSITE" id="PS52016">
    <property type="entry name" value="TONB_DEPENDENT_REC_3"/>
    <property type="match status" value="1"/>
</dbReference>
<sequence length="1084" mass="121473">MRQKIAFFAMLMGLILFGPKVMAQLKTIQGTVYSDSTNLPLEGVSVKLLGKGNKGVVTDKVGHFEISVSKEVKEIEFSYVGYQKLVKLINEIDGTDIFLKTKNENLDDIVVIAYGRATKKSITGSVAQVNAKDIEKRALTSVTGVLEGAAPGIQVNNTYGQPGSTPTIRIRGFSSINGSNTPLVVLDGVVFSGSIADLNPNDIESVSVLKDAASSALYGNRASNGVIIVTTKKGKAGNVKLNFIANQGIYNRGLKEYERMGPNDFMETMWKGYRNNLLSTQPTVYTSTALANAKASNSLIADYLHYNIYDKGDSALFDDNGKLVSDAKIRSGYLNDLDWYSPIIQNGHRQDYSISGSSGTEKSSLYFSAGYLDEKGFMKRSDFKRFTGRLKGDITPRTWIKAGFAMSGSHQIKSNYSDGNSSYANPIYFARNIAPIFPVHLHDMSTGDYILDADGNEIYDDGNTYNRTQNLGRHSIWENELNQDKTFINNLQGQGYVDIKFLKDFTISTRGDLNVKNSERQTYDNAEIGDGTGNLGRASRSLYRYKTYTFQQQLSWNKDIAKNNFYAFAGHENYNYDYSYLYGYKTNQTFANKTDLQNFTKITYLYDYTYQDRTESYLSSFRYNYNQTYYFDASFRADGTSRLYKDSRWGQFWSVGGAWLLSNESFMSSLKPQINELKLRASYGQVGNNASLDYYAWMALYDNGQNANTTAFYKNQLENKDLQWETQSALGIAMEGRFFNKLNLSVEFFNKASHKQIFDVNLPLSAGATSTSDPQAIVTQNIGDNYNRGWEFNFDVDAIKTRSFTWNIGANATVMKNRVTKLPPQNTANGIISGNKKIMIGHSIYDYWLYQYAGVDQMTGNALYLADNDVYNGGDPSNTDKAAIPTQYVVEINGKYYTTNPSYAKRDWSGSAIPKVYGSFNTSLTWKNISLSGLFTYSFGSKIMDYNYQSLMTMNGSINALHKDLLNAWNGIPEGMTETSSNRIDPKGIPVVDFSKSSFANATSSRFLQDGKYFVIKNIALTYKLEKSIVDKLDISSCVFNFTIENLATFTKLRGMDPQQSFDGNNYNYFMTPRVFSLGVNVGL</sequence>
<keyword evidence="1" id="KW-0813">Transport</keyword>
<dbReference type="EMBL" id="CP044016">
    <property type="protein sequence ID" value="QES90781.1"/>
    <property type="molecule type" value="Genomic_DNA"/>
</dbReference>
<keyword evidence="4" id="KW-1185">Reference proteome</keyword>